<accession>A0A0C9X877</accession>
<sequence>MEASARVPFKRDSGPGLSKDAPMFLRVERRGNENRTLKQSARYLYYRIYNKGGAMAAKMSFDTNDNFLGRVETLYVSPRHPVASLRSRIAVTEGVLRTKVQLFKNTDGDALLNDNDLSLLAQTYPGCVEDDPIAAVVYEDEPQVGENNTFSEELEATRAYARTVQAFF</sequence>
<reference evidence="1 2" key="1">
    <citation type="submission" date="2014-04" db="EMBL/GenBank/DDBJ databases">
        <authorList>
            <consortium name="DOE Joint Genome Institute"/>
            <person name="Kuo A."/>
            <person name="Kohler A."/>
            <person name="Nagy L.G."/>
            <person name="Floudas D."/>
            <person name="Copeland A."/>
            <person name="Barry K.W."/>
            <person name="Cichocki N."/>
            <person name="Veneault-Fourrey C."/>
            <person name="LaButti K."/>
            <person name="Lindquist E.A."/>
            <person name="Lipzen A."/>
            <person name="Lundell T."/>
            <person name="Morin E."/>
            <person name="Murat C."/>
            <person name="Sun H."/>
            <person name="Tunlid A."/>
            <person name="Henrissat B."/>
            <person name="Grigoriev I.V."/>
            <person name="Hibbett D.S."/>
            <person name="Martin F."/>
            <person name="Nordberg H.P."/>
            <person name="Cantor M.N."/>
            <person name="Hua S.X."/>
        </authorList>
    </citation>
    <scope>NUCLEOTIDE SEQUENCE [LARGE SCALE GENOMIC DNA]</scope>
    <source>
        <strain evidence="1 2">LaAM-08-1</strain>
    </source>
</reference>
<dbReference type="Proteomes" id="UP000054477">
    <property type="component" value="Unassembled WGS sequence"/>
</dbReference>
<protein>
    <submittedName>
        <fullName evidence="1">Uncharacterized protein</fullName>
    </submittedName>
</protein>
<dbReference type="AlphaFoldDB" id="A0A0C9X877"/>
<dbReference type="HOGENOM" id="CLU_104717_0_0_1"/>
<name>A0A0C9X877_9AGAR</name>
<dbReference type="OrthoDB" id="3025911at2759"/>
<gene>
    <name evidence="1" type="ORF">K443DRAFT_430581</name>
</gene>
<reference evidence="2" key="2">
    <citation type="submission" date="2015-01" db="EMBL/GenBank/DDBJ databases">
        <title>Evolutionary Origins and Diversification of the Mycorrhizal Mutualists.</title>
        <authorList>
            <consortium name="DOE Joint Genome Institute"/>
            <consortium name="Mycorrhizal Genomics Consortium"/>
            <person name="Kohler A."/>
            <person name="Kuo A."/>
            <person name="Nagy L.G."/>
            <person name="Floudas D."/>
            <person name="Copeland A."/>
            <person name="Barry K.W."/>
            <person name="Cichocki N."/>
            <person name="Veneault-Fourrey C."/>
            <person name="LaButti K."/>
            <person name="Lindquist E.A."/>
            <person name="Lipzen A."/>
            <person name="Lundell T."/>
            <person name="Morin E."/>
            <person name="Murat C."/>
            <person name="Riley R."/>
            <person name="Ohm R."/>
            <person name="Sun H."/>
            <person name="Tunlid A."/>
            <person name="Henrissat B."/>
            <person name="Grigoriev I.V."/>
            <person name="Hibbett D.S."/>
            <person name="Martin F."/>
        </authorList>
    </citation>
    <scope>NUCLEOTIDE SEQUENCE [LARGE SCALE GENOMIC DNA]</scope>
    <source>
        <strain evidence="2">LaAM-08-1</strain>
    </source>
</reference>
<evidence type="ECO:0000313" key="2">
    <source>
        <dbReference type="Proteomes" id="UP000054477"/>
    </source>
</evidence>
<evidence type="ECO:0000313" key="1">
    <source>
        <dbReference type="EMBL" id="KIJ92517.1"/>
    </source>
</evidence>
<keyword evidence="2" id="KW-1185">Reference proteome</keyword>
<organism evidence="1 2">
    <name type="scientific">Laccaria amethystina LaAM-08-1</name>
    <dbReference type="NCBI Taxonomy" id="1095629"/>
    <lineage>
        <taxon>Eukaryota</taxon>
        <taxon>Fungi</taxon>
        <taxon>Dikarya</taxon>
        <taxon>Basidiomycota</taxon>
        <taxon>Agaricomycotina</taxon>
        <taxon>Agaricomycetes</taxon>
        <taxon>Agaricomycetidae</taxon>
        <taxon>Agaricales</taxon>
        <taxon>Agaricineae</taxon>
        <taxon>Hydnangiaceae</taxon>
        <taxon>Laccaria</taxon>
    </lineage>
</organism>
<dbReference type="EMBL" id="KN838904">
    <property type="protein sequence ID" value="KIJ92517.1"/>
    <property type="molecule type" value="Genomic_DNA"/>
</dbReference>
<proteinExistence type="predicted"/>